<feature type="compositionally biased region" description="Low complexity" evidence="1">
    <location>
        <begin position="1007"/>
        <end position="1033"/>
    </location>
</feature>
<gene>
    <name evidence="2" type="ORF">C1SCF055_LOCUS32058</name>
</gene>
<feature type="compositionally biased region" description="Basic residues" evidence="1">
    <location>
        <begin position="615"/>
        <end position="624"/>
    </location>
</feature>
<feature type="region of interest" description="Disordered" evidence="1">
    <location>
        <begin position="441"/>
        <end position="473"/>
    </location>
</feature>
<keyword evidence="4" id="KW-1185">Reference proteome</keyword>
<reference evidence="3 4" key="2">
    <citation type="submission" date="2024-05" db="EMBL/GenBank/DDBJ databases">
        <authorList>
            <person name="Chen Y."/>
            <person name="Shah S."/>
            <person name="Dougan E. K."/>
            <person name="Thang M."/>
            <person name="Chan C."/>
        </authorList>
    </citation>
    <scope>NUCLEOTIDE SEQUENCE [LARGE SCALE GENOMIC DNA]</scope>
</reference>
<feature type="compositionally biased region" description="Acidic residues" evidence="1">
    <location>
        <begin position="450"/>
        <end position="463"/>
    </location>
</feature>
<dbReference type="EMBL" id="CAMXCT030003818">
    <property type="protein sequence ID" value="CAL4793730.1"/>
    <property type="molecule type" value="Genomic_DNA"/>
</dbReference>
<accession>A0A9P1GB40</accession>
<feature type="compositionally biased region" description="Basic and acidic residues" evidence="1">
    <location>
        <begin position="499"/>
        <end position="516"/>
    </location>
</feature>
<sequence>SAQNIYYALRHHPLHRAVQDLVDRLGDLCWHRGLVLESDAAYANDRLVGYLLQRNKTDFCLAGSIVHAWLPQAFQAAYADMAFKEFSEADATADPRLVESLSFHAVNGRRLKSSKDFLANVDSQWIVRLLALAMEPTRVLIYYWLSCLGVSFQFGERPALFKLIDPRCSVVCEALQHYSALLLSQSGTGRLELLWSSIDFANYKDFCAIFPERCRAIRRLLMLGAAWVFRRHFVYFNSDHLALMMCGDKDSHAETLKTFLGFWEHKNHCCFPPGLARDFKQLGLHAGDLTHGNSKNFLYAMASTLQLSIADVEAMHSQNRALTGASFASISAKFINAESKRLREEAAALQYGKDGLGDTAGKVGQNQRGGGLKVSFAKQKKTTPKGLSALEIYRKHFLEVRGRHETINPCSKEIWDEDILPSRVVLIGANESFGAMIATPETSPAISGEGDQDEADDPADDQGEGGQGEESQEFDLLAYLEMTRASEPKPKRKKTQQAKKQETTKECNDDHKRNDPILDDPSLSTFLSQHDIAALKSARDQCQMMTGEVHEWIAGEGVGSGPFNGKVGNRYTYDRCCLRYARSWEQCDAGNGKKSKASSPKSHTSGTPSSSSKKGPNKTVRKTVLKVNSPKSPKTSSPKSPKTSSPKSPKTSPKNQEKTPKKNQSPKTKMSPGMKKPSASMSPMKGSPRLSLKDKVKKDNFQNILAKIYNEYDDMKQYNKSFNCFGARSLRIAAGSARWPQSRAISRSGRRFVVVTLREDICKWCKRAFETTPNPLVANPGAGDLLKRRCANGRDCRPCFVFIKNHDVYKEYTTSGLVEFLGEGSNQDDYNAALEEYCKSVRDGKKRTRSRGESKAIAEQSNSFATKQILGYLWPVPLLKRHERPIPKKLTTIQHQGKPLKGAVEVASTSAKTAKQIHEIADGGSSDDDNAAEAFEAASKKVRVSAIAKDDELSLKMPVKASNEDDELMNMLWGGSSFGGASDDAENSAPVKKKVRTASTAIPRARGAQSSQDQAAASAASGQQSESQSDGGARFTFSMAGGGKKSAAETRELDKSETLVLQSSQLKHQVEDARGVMNVSLTKTNSLLDKVDSRLNESTKSFVEMIRVQGPGCRAETVWQSLKDARSMLQAVADFLEALQDKEAAPETLGARAQVLRDLKISIPLQINNVICQRTLVSMFEDEKFGAIVEFLDPGFAEVRPEGIKSVIGESVGDEVSLPLVKEFQAGCVAYVINQFFLRHVCAPSDSIEKKNDVTVGFSKLMRFLNVFHTSPLAKTCAGDKSALKDDLVRLTSLLQVATSDPSAVNLQDAEAAEQAKSILIKGKNTFQTAITIYPAGVFLAETVSKLTSKLRQDAALVSEIQGAAEFAGTLKAITRDSIMKERADGSDVEVSIPQQSKFADMVAKFVCFEEKASDDAKKECSAALSAIQERIKQLHDALLELAAFKFEKKFPDFEETLGMLVAGKVVEGKATDFLQLLGDIVGYQCFPKLNLLKVLGKDLAAKLEASLSSVQAVCRSMQAAASKLITLAADSVDEGLLLEERLVSLFSTIAGVAMMSELEAVLPKWATSVTAVKHLIEGSVTKFMKASTATFHKFVVQIMETEINLEAVLQTGVVGTMDMDDKEGKSGLDYANLYFYLAYISKMSSLVEIDGCSEDRKVQVHVSFLCLAGSLLGLSKYMVMFREKIDEAQEMKPFKQIVDEEFEARKAKTKMTQIFKMQLVAQVGTHLAKFASSITSYLNMINKMNDTDKEQDYFNKIMGKMSTYVVQLLSVCNDELGCMSSLLHNSFKAMQADHDFPGIFQKEHLDKNAISCLVGSASTQYLLFVGTKSSAICEDIKLTLEAVRVLPKDLILTPAVMTMLTALGGDLNRFGSCSQQGETRLGLTKRCLEILSNKGMLCE</sequence>
<reference evidence="2" key="1">
    <citation type="submission" date="2022-10" db="EMBL/GenBank/DDBJ databases">
        <authorList>
            <person name="Chen Y."/>
            <person name="Dougan E. K."/>
            <person name="Chan C."/>
            <person name="Rhodes N."/>
            <person name="Thang M."/>
        </authorList>
    </citation>
    <scope>NUCLEOTIDE SEQUENCE</scope>
</reference>
<name>A0A9P1GB40_9DINO</name>
<evidence type="ECO:0000313" key="4">
    <source>
        <dbReference type="Proteomes" id="UP001152797"/>
    </source>
</evidence>
<dbReference type="EMBL" id="CAMXCT020003818">
    <property type="protein sequence ID" value="CAL1159793.1"/>
    <property type="molecule type" value="Genomic_DNA"/>
</dbReference>
<proteinExistence type="predicted"/>
<dbReference type="Proteomes" id="UP001152797">
    <property type="component" value="Unassembled WGS sequence"/>
</dbReference>
<dbReference type="EMBL" id="CAMXCT010003818">
    <property type="protein sequence ID" value="CAI4006418.1"/>
    <property type="molecule type" value="Genomic_DNA"/>
</dbReference>
<feature type="non-terminal residue" evidence="2">
    <location>
        <position position="1900"/>
    </location>
</feature>
<feature type="compositionally biased region" description="Low complexity" evidence="1">
    <location>
        <begin position="629"/>
        <end position="654"/>
    </location>
</feature>
<feature type="region of interest" description="Disordered" evidence="1">
    <location>
        <begin position="980"/>
        <end position="1051"/>
    </location>
</feature>
<evidence type="ECO:0000313" key="2">
    <source>
        <dbReference type="EMBL" id="CAI4006418.1"/>
    </source>
</evidence>
<protein>
    <submittedName>
        <fullName evidence="2">Uncharacterized protein</fullName>
    </submittedName>
</protein>
<organism evidence="2">
    <name type="scientific">Cladocopium goreaui</name>
    <dbReference type="NCBI Taxonomy" id="2562237"/>
    <lineage>
        <taxon>Eukaryota</taxon>
        <taxon>Sar</taxon>
        <taxon>Alveolata</taxon>
        <taxon>Dinophyceae</taxon>
        <taxon>Suessiales</taxon>
        <taxon>Symbiodiniaceae</taxon>
        <taxon>Cladocopium</taxon>
    </lineage>
</organism>
<evidence type="ECO:0000313" key="3">
    <source>
        <dbReference type="EMBL" id="CAL4793730.1"/>
    </source>
</evidence>
<feature type="region of interest" description="Disordered" evidence="1">
    <location>
        <begin position="485"/>
        <end position="523"/>
    </location>
</feature>
<feature type="non-terminal residue" evidence="2">
    <location>
        <position position="1"/>
    </location>
</feature>
<feature type="compositionally biased region" description="Low complexity" evidence="1">
    <location>
        <begin position="598"/>
        <end position="614"/>
    </location>
</feature>
<evidence type="ECO:0000256" key="1">
    <source>
        <dbReference type="SAM" id="MobiDB-lite"/>
    </source>
</evidence>
<comment type="caution">
    <text evidence="2">The sequence shown here is derived from an EMBL/GenBank/DDBJ whole genome shotgun (WGS) entry which is preliminary data.</text>
</comment>
<feature type="region of interest" description="Disordered" evidence="1">
    <location>
        <begin position="587"/>
        <end position="695"/>
    </location>
</feature>